<accession>A0A5B7D6J9</accession>
<gene>
    <name evidence="1" type="ORF">E2C01_009654</name>
</gene>
<evidence type="ECO:0000313" key="1">
    <source>
        <dbReference type="EMBL" id="MPC16817.1"/>
    </source>
</evidence>
<name>A0A5B7D6J9_PORTR</name>
<keyword evidence="2" id="KW-1185">Reference proteome</keyword>
<organism evidence="1 2">
    <name type="scientific">Portunus trituberculatus</name>
    <name type="common">Swimming crab</name>
    <name type="synonym">Neptunus trituberculatus</name>
    <dbReference type="NCBI Taxonomy" id="210409"/>
    <lineage>
        <taxon>Eukaryota</taxon>
        <taxon>Metazoa</taxon>
        <taxon>Ecdysozoa</taxon>
        <taxon>Arthropoda</taxon>
        <taxon>Crustacea</taxon>
        <taxon>Multicrustacea</taxon>
        <taxon>Malacostraca</taxon>
        <taxon>Eumalacostraca</taxon>
        <taxon>Eucarida</taxon>
        <taxon>Decapoda</taxon>
        <taxon>Pleocyemata</taxon>
        <taxon>Brachyura</taxon>
        <taxon>Eubrachyura</taxon>
        <taxon>Portunoidea</taxon>
        <taxon>Portunidae</taxon>
        <taxon>Portuninae</taxon>
        <taxon>Portunus</taxon>
    </lineage>
</organism>
<dbReference type="OrthoDB" id="6332063at2759"/>
<reference evidence="1 2" key="1">
    <citation type="submission" date="2019-05" db="EMBL/GenBank/DDBJ databases">
        <title>Another draft genome of Portunus trituberculatus and its Hox gene families provides insights of decapod evolution.</title>
        <authorList>
            <person name="Jeong J.-H."/>
            <person name="Song I."/>
            <person name="Kim S."/>
            <person name="Choi T."/>
            <person name="Kim D."/>
            <person name="Ryu S."/>
            <person name="Kim W."/>
        </authorList>
    </citation>
    <scope>NUCLEOTIDE SEQUENCE [LARGE SCALE GENOMIC DNA]</scope>
    <source>
        <tissue evidence="1">Muscle</tissue>
    </source>
</reference>
<protein>
    <submittedName>
        <fullName evidence="1">Uncharacterized protein</fullName>
    </submittedName>
</protein>
<evidence type="ECO:0000313" key="2">
    <source>
        <dbReference type="Proteomes" id="UP000324222"/>
    </source>
</evidence>
<sequence length="72" mass="8007">MTAAGQRTKDRRKRLNTVRGDEVYYEHECSAQGGICAKVEFCPKDGKMTDGLCPKQQADGVECCQKRNAIVL</sequence>
<dbReference type="EMBL" id="VSRR010000540">
    <property type="protein sequence ID" value="MPC16817.1"/>
    <property type="molecule type" value="Genomic_DNA"/>
</dbReference>
<comment type="caution">
    <text evidence="1">The sequence shown here is derived from an EMBL/GenBank/DDBJ whole genome shotgun (WGS) entry which is preliminary data.</text>
</comment>
<proteinExistence type="predicted"/>
<dbReference type="AlphaFoldDB" id="A0A5B7D6J9"/>
<dbReference type="Proteomes" id="UP000324222">
    <property type="component" value="Unassembled WGS sequence"/>
</dbReference>